<sequence>MASNRAPVLREQMLSPQRESDSATTECRGCSRRFVFFLRKHYCRRCSRIFCDACSSHRAYLSAQELVVDPAVPVMFLHEAVSAARICNSCNAERQLPASLRFRFGRGGTGAEALLWNTGVRGMNDLNGGL</sequence>
<dbReference type="Proteomes" id="UP000077671">
    <property type="component" value="Unassembled WGS sequence"/>
</dbReference>
<dbReference type="InterPro" id="IPR011011">
    <property type="entry name" value="Znf_FYVE_PHD"/>
</dbReference>
<dbReference type="PANTHER" id="PTHR23164">
    <property type="entry name" value="EARLY ENDOSOME ANTIGEN 1"/>
    <property type="match status" value="1"/>
</dbReference>
<dbReference type="InterPro" id="IPR000306">
    <property type="entry name" value="Znf_FYVE"/>
</dbReference>
<dbReference type="SMART" id="SM00064">
    <property type="entry name" value="FYVE"/>
    <property type="match status" value="1"/>
</dbReference>
<reference evidence="1" key="1">
    <citation type="submission" date="2016-04" db="EMBL/GenBank/DDBJ databases">
        <authorList>
            <person name="Nguyen H.D."/>
            <person name="Kesanakurti P."/>
            <person name="Cullis J."/>
            <person name="Levesque C.A."/>
            <person name="Hambleton S."/>
        </authorList>
    </citation>
    <scope>NUCLEOTIDE SEQUENCE</scope>
    <source>
        <strain evidence="1">DAOMC 238032</strain>
    </source>
</reference>
<name>A0A177TY89_9BASI</name>
<dbReference type="PROSITE" id="PS50178">
    <property type="entry name" value="ZF_FYVE"/>
    <property type="match status" value="1"/>
</dbReference>
<dbReference type="Gene3D" id="3.30.40.10">
    <property type="entry name" value="Zinc/RING finger domain, C3HC4 (zinc finger)"/>
    <property type="match status" value="1"/>
</dbReference>
<dbReference type="SUPFAM" id="SSF57903">
    <property type="entry name" value="FYVE/PHD zinc finger"/>
    <property type="match status" value="1"/>
</dbReference>
<evidence type="ECO:0000313" key="2">
    <source>
        <dbReference type="Proteomes" id="UP000077671"/>
    </source>
</evidence>
<evidence type="ECO:0000313" key="1">
    <source>
        <dbReference type="EMBL" id="KAE8243612.1"/>
    </source>
</evidence>
<dbReference type="EMBL" id="LWDD02001949">
    <property type="protein sequence ID" value="KAE8243612.1"/>
    <property type="molecule type" value="Genomic_DNA"/>
</dbReference>
<dbReference type="Pfam" id="PF01363">
    <property type="entry name" value="FYVE"/>
    <property type="match status" value="1"/>
</dbReference>
<dbReference type="AlphaFoldDB" id="A0A177TY89"/>
<protein>
    <submittedName>
        <fullName evidence="1">Uncharacterized protein</fullName>
    </submittedName>
</protein>
<organism evidence="1 2">
    <name type="scientific">Tilletia caries</name>
    <name type="common">wheat bunt fungus</name>
    <dbReference type="NCBI Taxonomy" id="13290"/>
    <lineage>
        <taxon>Eukaryota</taxon>
        <taxon>Fungi</taxon>
        <taxon>Dikarya</taxon>
        <taxon>Basidiomycota</taxon>
        <taxon>Ustilaginomycotina</taxon>
        <taxon>Exobasidiomycetes</taxon>
        <taxon>Tilletiales</taxon>
        <taxon>Tilletiaceae</taxon>
        <taxon>Tilletia</taxon>
    </lineage>
</organism>
<comment type="caution">
    <text evidence="1">The sequence shown here is derived from an EMBL/GenBank/DDBJ whole genome shotgun (WGS) entry which is preliminary data.</text>
</comment>
<proteinExistence type="predicted"/>
<dbReference type="InterPro" id="IPR017455">
    <property type="entry name" value="Znf_FYVE-rel"/>
</dbReference>
<dbReference type="GO" id="GO:0046872">
    <property type="term" value="F:metal ion binding"/>
    <property type="evidence" value="ECO:0007669"/>
    <property type="project" value="InterPro"/>
</dbReference>
<gene>
    <name evidence="1" type="ORF">A4X03_0g7708</name>
</gene>
<reference evidence="1" key="2">
    <citation type="journal article" date="2019" name="IMA Fungus">
        <title>Genome sequencing and comparison of five Tilletia species to identify candidate genes for the detection of regulated species infecting wheat.</title>
        <authorList>
            <person name="Nguyen H.D.T."/>
            <person name="Sultana T."/>
            <person name="Kesanakurti P."/>
            <person name="Hambleton S."/>
        </authorList>
    </citation>
    <scope>NUCLEOTIDE SEQUENCE</scope>
    <source>
        <strain evidence="1">DAOMC 238032</strain>
    </source>
</reference>
<accession>A0A177TY89</accession>
<dbReference type="InterPro" id="IPR013083">
    <property type="entry name" value="Znf_RING/FYVE/PHD"/>
</dbReference>